<reference evidence="2" key="1">
    <citation type="submission" date="2019-11" db="EMBL/GenBank/DDBJ databases">
        <authorList>
            <person name="Li J."/>
        </authorList>
    </citation>
    <scope>NUCLEOTIDE SEQUENCE</scope>
    <source>
        <strain evidence="2">B6B</strain>
    </source>
</reference>
<evidence type="ECO:0000313" key="2">
    <source>
        <dbReference type="EMBL" id="MRH43664.1"/>
    </source>
</evidence>
<proteinExistence type="predicted"/>
<dbReference type="PANTHER" id="PTHR46246:SF1">
    <property type="entry name" value="GUANOSINE-3',5'-BIS(DIPHOSPHATE) 3'-PYROPHOSPHOHYDROLASE MESH1"/>
    <property type="match status" value="1"/>
</dbReference>
<dbReference type="SUPFAM" id="SSF109604">
    <property type="entry name" value="HD-domain/PDEase-like"/>
    <property type="match status" value="1"/>
</dbReference>
<sequence>MNIKQAISYAARKHDGQKRKVDDVPYISHPFQVGMLLLQHGHKEEVVIAGLLHDVVEDTDGTLDEIEAMFGKEVASLVSYASEPDKSLSWEERKKHTIETIKTASVGAKLVVCADKIDNLSSLLQNEKELGESMWDSFKRDKSAQQWYYSNIYRSLTFGLKENEHPKLFDDFKKMLDIFV</sequence>
<dbReference type="RefSeq" id="WP_153737293.1">
    <property type="nucleotide sequence ID" value="NZ_WJNG01000011.1"/>
</dbReference>
<dbReference type="Pfam" id="PF13328">
    <property type="entry name" value="HD_4"/>
    <property type="match status" value="1"/>
</dbReference>
<dbReference type="Gene3D" id="1.10.3210.10">
    <property type="entry name" value="Hypothetical protein af1432"/>
    <property type="match status" value="1"/>
</dbReference>
<dbReference type="OrthoDB" id="9802385at2"/>
<dbReference type="InterPro" id="IPR052194">
    <property type="entry name" value="MESH1"/>
</dbReference>
<gene>
    <name evidence="2" type="ORF">GH741_13380</name>
</gene>
<name>A0A6A8DDL7_9BACI</name>
<dbReference type="PANTHER" id="PTHR46246">
    <property type="entry name" value="GUANOSINE-3',5'-BIS(DIPHOSPHATE) 3'-PYROPHOSPHOHYDROLASE MESH1"/>
    <property type="match status" value="1"/>
</dbReference>
<keyword evidence="3" id="KW-1185">Reference proteome</keyword>
<dbReference type="SMART" id="SM00471">
    <property type="entry name" value="HDc"/>
    <property type="match status" value="1"/>
</dbReference>
<organism evidence="2 3">
    <name type="scientific">Aquibacillus halophilus</name>
    <dbReference type="NCBI Taxonomy" id="930132"/>
    <lineage>
        <taxon>Bacteria</taxon>
        <taxon>Bacillati</taxon>
        <taxon>Bacillota</taxon>
        <taxon>Bacilli</taxon>
        <taxon>Bacillales</taxon>
        <taxon>Bacillaceae</taxon>
        <taxon>Aquibacillus</taxon>
    </lineage>
</organism>
<feature type="domain" description="HD/PDEase" evidence="1">
    <location>
        <begin position="22"/>
        <end position="129"/>
    </location>
</feature>
<dbReference type="AlphaFoldDB" id="A0A6A8DDL7"/>
<dbReference type="GO" id="GO:0008893">
    <property type="term" value="F:guanosine-3',5'-bis(diphosphate) 3'-diphosphatase activity"/>
    <property type="evidence" value="ECO:0007669"/>
    <property type="project" value="TreeGrafter"/>
</dbReference>
<dbReference type="InterPro" id="IPR003607">
    <property type="entry name" value="HD/PDEase_dom"/>
</dbReference>
<evidence type="ECO:0000259" key="1">
    <source>
        <dbReference type="SMART" id="SM00471"/>
    </source>
</evidence>
<dbReference type="CDD" id="cd00077">
    <property type="entry name" value="HDc"/>
    <property type="match status" value="1"/>
</dbReference>
<accession>A0A6A8DDL7</accession>
<comment type="caution">
    <text evidence="2">The sequence shown here is derived from an EMBL/GenBank/DDBJ whole genome shotgun (WGS) entry which is preliminary data.</text>
</comment>
<dbReference type="EMBL" id="WJNG01000011">
    <property type="protein sequence ID" value="MRH43664.1"/>
    <property type="molecule type" value="Genomic_DNA"/>
</dbReference>
<protein>
    <submittedName>
        <fullName evidence="2">HD domain-containing protein</fullName>
    </submittedName>
</protein>
<dbReference type="Proteomes" id="UP000799092">
    <property type="component" value="Unassembled WGS sequence"/>
</dbReference>
<evidence type="ECO:0000313" key="3">
    <source>
        <dbReference type="Proteomes" id="UP000799092"/>
    </source>
</evidence>